<evidence type="ECO:0000259" key="7">
    <source>
        <dbReference type="PROSITE" id="PS50922"/>
    </source>
</evidence>
<dbReference type="EMBL" id="HBHW01029749">
    <property type="protein sequence ID" value="CAE0055046.1"/>
    <property type="molecule type" value="Transcribed_RNA"/>
</dbReference>
<comment type="subcellular location">
    <subcellularLocation>
        <location evidence="1">Membrane</location>
        <topology evidence="1">Multi-pass membrane protein</topology>
    </subcellularLocation>
</comment>
<proteinExistence type="predicted"/>
<accession>A0A7S2ZXU3</accession>
<dbReference type="GO" id="GO:0016020">
    <property type="term" value="C:membrane"/>
    <property type="evidence" value="ECO:0007669"/>
    <property type="project" value="UniProtKB-SubCell"/>
</dbReference>
<name>A0A7S2ZXU3_9RHOD</name>
<feature type="transmembrane region" description="Helical" evidence="6">
    <location>
        <begin position="106"/>
        <end position="138"/>
    </location>
</feature>
<keyword evidence="3 6" id="KW-1133">Transmembrane helix</keyword>
<feature type="transmembrane region" description="Helical" evidence="6">
    <location>
        <begin position="65"/>
        <end position="86"/>
    </location>
</feature>
<gene>
    <name evidence="8" type="ORF">RMAR00112_LOCUS23075</name>
    <name evidence="9" type="ORF">RMAR00112_LOCUS23077</name>
</gene>
<dbReference type="GO" id="GO:0055088">
    <property type="term" value="P:lipid homeostasis"/>
    <property type="evidence" value="ECO:0007669"/>
    <property type="project" value="TreeGrafter"/>
</dbReference>
<dbReference type="PANTHER" id="PTHR13439:SF0">
    <property type="entry name" value="TOPOISOMERASE I DAMAGE AFFECTED PROTEIN 4"/>
    <property type="match status" value="1"/>
</dbReference>
<dbReference type="PANTHER" id="PTHR13439">
    <property type="entry name" value="CT120 PROTEIN"/>
    <property type="match status" value="1"/>
</dbReference>
<feature type="transmembrane region" description="Helical" evidence="6">
    <location>
        <begin position="20"/>
        <end position="44"/>
    </location>
</feature>
<evidence type="ECO:0000256" key="6">
    <source>
        <dbReference type="SAM" id="Phobius"/>
    </source>
</evidence>
<dbReference type="Pfam" id="PF03798">
    <property type="entry name" value="TRAM_LAG1_CLN8"/>
    <property type="match status" value="1"/>
</dbReference>
<dbReference type="GO" id="GO:0005783">
    <property type="term" value="C:endoplasmic reticulum"/>
    <property type="evidence" value="ECO:0007669"/>
    <property type="project" value="TreeGrafter"/>
</dbReference>
<evidence type="ECO:0000256" key="3">
    <source>
        <dbReference type="ARBA" id="ARBA00022989"/>
    </source>
</evidence>
<sequence length="192" mass="21698">MALDGVEDSLRYLSELQPVYQGYGIAAVGWASLLVPFHFGSLLVSSTYRKDLNSAQRVEWISRCVSSVHALVIFAAFSLALFPASATGEYERIWLCRAGLVLANGYFIYDFVLVLLCIRTITAGPSTLVHHVVCAYVVRTALSRGYDMPMIWAGGFFLTEVSTPLVNWRWFLYFKVDWHTMRRKISQPTKKS</sequence>
<reference evidence="8" key="1">
    <citation type="submission" date="2021-01" db="EMBL/GenBank/DDBJ databases">
        <authorList>
            <person name="Corre E."/>
            <person name="Pelletier E."/>
            <person name="Niang G."/>
            <person name="Scheremetjew M."/>
            <person name="Finn R."/>
            <person name="Kale V."/>
            <person name="Holt S."/>
            <person name="Cochrane G."/>
            <person name="Meng A."/>
            <person name="Brown T."/>
            <person name="Cohen L."/>
        </authorList>
    </citation>
    <scope>NUCLEOTIDE SEQUENCE</scope>
    <source>
        <strain evidence="8">CCMP 769</strain>
    </source>
</reference>
<dbReference type="PROSITE" id="PS50922">
    <property type="entry name" value="TLC"/>
    <property type="match status" value="1"/>
</dbReference>
<dbReference type="InterPro" id="IPR050846">
    <property type="entry name" value="TLCD"/>
</dbReference>
<feature type="transmembrane region" description="Helical" evidence="6">
    <location>
        <begin position="150"/>
        <end position="171"/>
    </location>
</feature>
<dbReference type="EMBL" id="HBHW01029752">
    <property type="protein sequence ID" value="CAE0055048.1"/>
    <property type="molecule type" value="Transcribed_RNA"/>
</dbReference>
<evidence type="ECO:0000256" key="4">
    <source>
        <dbReference type="ARBA" id="ARBA00023136"/>
    </source>
</evidence>
<evidence type="ECO:0000256" key="5">
    <source>
        <dbReference type="PROSITE-ProRule" id="PRU00205"/>
    </source>
</evidence>
<evidence type="ECO:0000313" key="8">
    <source>
        <dbReference type="EMBL" id="CAE0055046.1"/>
    </source>
</evidence>
<keyword evidence="4 5" id="KW-0472">Membrane</keyword>
<organism evidence="8">
    <name type="scientific">Rhodosorus marinus</name>
    <dbReference type="NCBI Taxonomy" id="101924"/>
    <lineage>
        <taxon>Eukaryota</taxon>
        <taxon>Rhodophyta</taxon>
        <taxon>Stylonematophyceae</taxon>
        <taxon>Stylonematales</taxon>
        <taxon>Stylonemataceae</taxon>
        <taxon>Rhodosorus</taxon>
    </lineage>
</organism>
<evidence type="ECO:0000256" key="2">
    <source>
        <dbReference type="ARBA" id="ARBA00022692"/>
    </source>
</evidence>
<evidence type="ECO:0000313" key="9">
    <source>
        <dbReference type="EMBL" id="CAE0055048.1"/>
    </source>
</evidence>
<feature type="domain" description="TLC" evidence="7">
    <location>
        <begin position="55"/>
        <end position="192"/>
    </location>
</feature>
<keyword evidence="2 5" id="KW-0812">Transmembrane</keyword>
<dbReference type="InterPro" id="IPR006634">
    <property type="entry name" value="TLC-dom"/>
</dbReference>
<evidence type="ECO:0000256" key="1">
    <source>
        <dbReference type="ARBA" id="ARBA00004141"/>
    </source>
</evidence>
<dbReference type="AlphaFoldDB" id="A0A7S2ZXU3"/>
<protein>
    <recommendedName>
        <fullName evidence="7">TLC domain-containing protein</fullName>
    </recommendedName>
</protein>